<evidence type="ECO:0000313" key="3">
    <source>
        <dbReference type="EMBL" id="TNJ56033.1"/>
    </source>
</evidence>
<accession>A0A5C4SVL5</accession>
<feature type="region of interest" description="Disordered" evidence="1">
    <location>
        <begin position="306"/>
        <end position="345"/>
    </location>
</feature>
<dbReference type="PANTHER" id="PTHR10587">
    <property type="entry name" value="GLYCOSYL TRANSFERASE-RELATED"/>
    <property type="match status" value="1"/>
</dbReference>
<dbReference type="Proteomes" id="UP000307943">
    <property type="component" value="Unassembled WGS sequence"/>
</dbReference>
<dbReference type="OrthoDB" id="258610at2"/>
<dbReference type="Gene3D" id="3.20.20.370">
    <property type="entry name" value="Glycoside hydrolase/deacetylase"/>
    <property type="match status" value="1"/>
</dbReference>
<dbReference type="AlphaFoldDB" id="A0A5C4SVL5"/>
<evidence type="ECO:0000313" key="4">
    <source>
        <dbReference type="Proteomes" id="UP000307943"/>
    </source>
</evidence>
<organism evidence="3 4">
    <name type="scientific">Paenibacillus hemerocallicola</name>
    <dbReference type="NCBI Taxonomy" id="1172614"/>
    <lineage>
        <taxon>Bacteria</taxon>
        <taxon>Bacillati</taxon>
        <taxon>Bacillota</taxon>
        <taxon>Bacilli</taxon>
        <taxon>Bacillales</taxon>
        <taxon>Paenibacillaceae</taxon>
        <taxon>Paenibacillus</taxon>
    </lineage>
</organism>
<comment type="caution">
    <text evidence="3">The sequence shown here is derived from an EMBL/GenBank/DDBJ whole genome shotgun (WGS) entry which is preliminary data.</text>
</comment>
<dbReference type="InterPro" id="IPR012854">
    <property type="entry name" value="Cu_amine_oxidase-like_N"/>
</dbReference>
<dbReference type="GO" id="GO:0016810">
    <property type="term" value="F:hydrolase activity, acting on carbon-nitrogen (but not peptide) bonds"/>
    <property type="evidence" value="ECO:0007669"/>
    <property type="project" value="InterPro"/>
</dbReference>
<dbReference type="InterPro" id="IPR050248">
    <property type="entry name" value="Polysacc_deacetylase_ArnD"/>
</dbReference>
<gene>
    <name evidence="3" type="ORF">FE784_39130</name>
</gene>
<reference evidence="3 4" key="1">
    <citation type="submission" date="2019-05" db="EMBL/GenBank/DDBJ databases">
        <title>We sequenced the genome of Paenibacillus hemerocallicola KCTC 33185 for further insight into its adaptation and study the phylogeny of Paenibacillus.</title>
        <authorList>
            <person name="Narsing Rao M.P."/>
        </authorList>
    </citation>
    <scope>NUCLEOTIDE SEQUENCE [LARGE SCALE GENOMIC DNA]</scope>
    <source>
        <strain evidence="3 4">KCTC 33185</strain>
    </source>
</reference>
<keyword evidence="4" id="KW-1185">Reference proteome</keyword>
<protein>
    <submittedName>
        <fullName evidence="3">Polysaccharide deacetylase</fullName>
    </submittedName>
</protein>
<feature type="compositionally biased region" description="Polar residues" evidence="1">
    <location>
        <begin position="314"/>
        <end position="325"/>
    </location>
</feature>
<dbReference type="InterPro" id="IPR011330">
    <property type="entry name" value="Glyco_hydro/deAcase_b/a-brl"/>
</dbReference>
<sequence length="482" mass="52529">MFGGTGMKLHRELHYGKVGMGGLPYPCLLLLFVLLSVFPATPAAADSSSGQADRIVYDSLQAGQRPPAERGYEVPSKPTVFLTFDDGPSIHTSDVLNILQSEQVAATFFVLGEHVEKHPELVKRIVREGHAIGNHTYDHVYNKLYGSFGEFWKQIMLTETALETEADVRTRLIRAPGGTHTNFDAAYFYYLEQAGYVINDWNVDSGDSKRAGVPASEIVRGATDLTTTRKTPNQIVVLMHDSSGHGETVKALPDIIRFYKDKGYAFAPLAPEIKPIQSPLGKLKWKRSADFSEYAGWTALAKQHAARWDPDSAGESNGQGDTQPGNPLLLASAGAAPQPAKPSPPLRLQFEAATLTLAQSDYSFREGRLYVPLRELVETMGGSVEWKESSRQAVVGYGLQQITYDLPNRSISVSSPGNPDKRLVMADISLIDHRLMVPLRQAVELLGGEIGGYALDGDPLEVQIAGGSEYAVNLANFKIAGT</sequence>
<dbReference type="PROSITE" id="PS51677">
    <property type="entry name" value="NODB"/>
    <property type="match status" value="1"/>
</dbReference>
<dbReference type="InterPro" id="IPR036582">
    <property type="entry name" value="Mao_N_sf"/>
</dbReference>
<dbReference type="SUPFAM" id="SSF55383">
    <property type="entry name" value="Copper amine oxidase, domain N"/>
    <property type="match status" value="1"/>
</dbReference>
<feature type="domain" description="NodB homology" evidence="2">
    <location>
        <begin position="78"/>
        <end position="267"/>
    </location>
</feature>
<dbReference type="InterPro" id="IPR002509">
    <property type="entry name" value="NODB_dom"/>
</dbReference>
<name>A0A5C4SVL5_9BACL</name>
<proteinExistence type="predicted"/>
<dbReference type="EMBL" id="VDCQ01000111">
    <property type="protein sequence ID" value="TNJ56033.1"/>
    <property type="molecule type" value="Genomic_DNA"/>
</dbReference>
<evidence type="ECO:0000256" key="1">
    <source>
        <dbReference type="SAM" id="MobiDB-lite"/>
    </source>
</evidence>
<dbReference type="GO" id="GO:0005975">
    <property type="term" value="P:carbohydrate metabolic process"/>
    <property type="evidence" value="ECO:0007669"/>
    <property type="project" value="InterPro"/>
</dbReference>
<evidence type="ECO:0000259" key="2">
    <source>
        <dbReference type="PROSITE" id="PS51677"/>
    </source>
</evidence>
<dbReference type="Pfam" id="PF07833">
    <property type="entry name" value="Cu_amine_oxidN1"/>
    <property type="match status" value="1"/>
</dbReference>
<dbReference type="Gene3D" id="3.30.457.10">
    <property type="entry name" value="Copper amine oxidase-like, N-terminal domain"/>
    <property type="match status" value="1"/>
</dbReference>
<dbReference type="SUPFAM" id="SSF88713">
    <property type="entry name" value="Glycoside hydrolase/deacetylase"/>
    <property type="match status" value="1"/>
</dbReference>
<dbReference type="PANTHER" id="PTHR10587:SF125">
    <property type="entry name" value="POLYSACCHARIDE DEACETYLASE YHEN-RELATED"/>
    <property type="match status" value="1"/>
</dbReference>
<dbReference type="Pfam" id="PF01522">
    <property type="entry name" value="Polysacc_deac_1"/>
    <property type="match status" value="1"/>
</dbReference>
<dbReference type="CDD" id="cd10944">
    <property type="entry name" value="CE4_SmPgdA_like"/>
    <property type="match status" value="1"/>
</dbReference>